<dbReference type="EMBL" id="FUEG01000007">
    <property type="protein sequence ID" value="SJL07089.1"/>
    <property type="molecule type" value="Genomic_DNA"/>
</dbReference>
<name>A0A284REB4_ARMOS</name>
<evidence type="ECO:0000313" key="2">
    <source>
        <dbReference type="Proteomes" id="UP000219338"/>
    </source>
</evidence>
<protein>
    <submittedName>
        <fullName evidence="1">Uncharacterized protein</fullName>
    </submittedName>
</protein>
<dbReference type="OrthoDB" id="3101114at2759"/>
<evidence type="ECO:0000313" key="1">
    <source>
        <dbReference type="EMBL" id="SJL07089.1"/>
    </source>
</evidence>
<dbReference type="Proteomes" id="UP000219338">
    <property type="component" value="Unassembled WGS sequence"/>
</dbReference>
<accession>A0A284REB4</accession>
<organism evidence="1 2">
    <name type="scientific">Armillaria ostoyae</name>
    <name type="common">Armillaria root rot fungus</name>
    <dbReference type="NCBI Taxonomy" id="47428"/>
    <lineage>
        <taxon>Eukaryota</taxon>
        <taxon>Fungi</taxon>
        <taxon>Dikarya</taxon>
        <taxon>Basidiomycota</taxon>
        <taxon>Agaricomycotina</taxon>
        <taxon>Agaricomycetes</taxon>
        <taxon>Agaricomycetidae</taxon>
        <taxon>Agaricales</taxon>
        <taxon>Marasmiineae</taxon>
        <taxon>Physalacriaceae</taxon>
        <taxon>Armillaria</taxon>
    </lineage>
</organism>
<gene>
    <name evidence="1" type="ORF">ARMOST_10432</name>
</gene>
<reference evidence="2" key="1">
    <citation type="journal article" date="2017" name="Nat. Ecol. Evol.">
        <title>Genome expansion and lineage-specific genetic innovations in the forest pathogenic fungi Armillaria.</title>
        <authorList>
            <person name="Sipos G."/>
            <person name="Prasanna A.N."/>
            <person name="Walter M.C."/>
            <person name="O'Connor E."/>
            <person name="Balint B."/>
            <person name="Krizsan K."/>
            <person name="Kiss B."/>
            <person name="Hess J."/>
            <person name="Varga T."/>
            <person name="Slot J."/>
            <person name="Riley R."/>
            <person name="Boka B."/>
            <person name="Rigling D."/>
            <person name="Barry K."/>
            <person name="Lee J."/>
            <person name="Mihaltcheva S."/>
            <person name="LaButti K."/>
            <person name="Lipzen A."/>
            <person name="Waldron R."/>
            <person name="Moloney N.M."/>
            <person name="Sperisen C."/>
            <person name="Kredics L."/>
            <person name="Vagvoelgyi C."/>
            <person name="Patrignani A."/>
            <person name="Fitzpatrick D."/>
            <person name="Nagy I."/>
            <person name="Doyle S."/>
            <person name="Anderson J.B."/>
            <person name="Grigoriev I.V."/>
            <person name="Gueldener U."/>
            <person name="Muensterkoetter M."/>
            <person name="Nagy L.G."/>
        </authorList>
    </citation>
    <scope>NUCLEOTIDE SEQUENCE [LARGE SCALE GENOMIC DNA]</scope>
    <source>
        <strain evidence="2">C18/9</strain>
    </source>
</reference>
<sequence length="148" mass="16457">MGLRRSLTHFPPIVVSISSTIASLSGSVENGYLIDALVAETLANHPPAPQWPSHLDSFCDSLDTPDLYNHNLVLVAPGVMSLNPEERFKDLVWVLPRMRVTPTPSSPRYFSEEERSWALNIEAAQILLSLHNNIHINQPPRSKNADVP</sequence>
<dbReference type="AlphaFoldDB" id="A0A284REB4"/>
<keyword evidence="2" id="KW-1185">Reference proteome</keyword>
<proteinExistence type="predicted"/>